<sequence length="39" mass="4570">MGGKWSKPSRDRWPAVRDTELSTRDFRTADTELSTRDFP</sequence>
<dbReference type="EMBL" id="AJ850891">
    <property type="protein sequence ID" value="CAH64589.1"/>
    <property type="molecule type" value="Genomic_DNA"/>
</dbReference>
<accession>Q4GZW3</accession>
<protein>
    <submittedName>
        <fullName evidence="2">Negative factor</fullName>
    </submittedName>
</protein>
<feature type="non-terminal residue" evidence="2">
    <location>
        <position position="39"/>
    </location>
</feature>
<feature type="region of interest" description="Disordered" evidence="1">
    <location>
        <begin position="1"/>
        <end position="39"/>
    </location>
</feature>
<gene>
    <name evidence="2" type="primary">nef</name>
</gene>
<name>Q4GZW3_HV1</name>
<evidence type="ECO:0000313" key="2">
    <source>
        <dbReference type="EMBL" id="CAH64589.1"/>
    </source>
</evidence>
<reference evidence="2" key="1">
    <citation type="journal article" date="2005" name="J. Med. Virol.">
        <title>Genetic analysis of human immunodeficiency virus type 1 nef in Portugal: subtyping, identification of mosaic genes, and amino acid sequence variability.</title>
        <authorList>
            <person name="Parreira R."/>
            <person name="Padua E."/>
            <person name="Piedade J."/>
            <person name="Venenno T."/>
            <person name="Paixao M.T."/>
            <person name="Esteves A."/>
        </authorList>
    </citation>
    <scope>NUCLEOTIDE SEQUENCE</scope>
</reference>
<organism evidence="2">
    <name type="scientific">Human immunodeficiency virus type 1</name>
    <name type="common">HIV-1</name>
    <dbReference type="NCBI Taxonomy" id="11676"/>
    <lineage>
        <taxon>Viruses</taxon>
        <taxon>Riboviria</taxon>
        <taxon>Pararnavirae</taxon>
        <taxon>Artverviricota</taxon>
        <taxon>Revtraviricetes</taxon>
        <taxon>Ortervirales</taxon>
        <taxon>Retroviridae</taxon>
        <taxon>Orthoretrovirinae</taxon>
        <taxon>Lentivirus</taxon>
        <taxon>Lentivirus humimdef1</taxon>
    </lineage>
</organism>
<feature type="compositionally biased region" description="Basic and acidic residues" evidence="1">
    <location>
        <begin position="8"/>
        <end position="39"/>
    </location>
</feature>
<evidence type="ECO:0000256" key="1">
    <source>
        <dbReference type="SAM" id="MobiDB-lite"/>
    </source>
</evidence>
<organismHost>
    <name type="scientific">Homo sapiens</name>
    <name type="common">Human</name>
    <dbReference type="NCBI Taxonomy" id="9606"/>
</organismHost>
<proteinExistence type="predicted"/>